<gene>
    <name evidence="1" type="ORF">DWX20_02040</name>
</gene>
<reference evidence="1 2" key="1">
    <citation type="submission" date="2018-08" db="EMBL/GenBank/DDBJ databases">
        <title>A genome reference for cultivated species of the human gut microbiota.</title>
        <authorList>
            <person name="Zou Y."/>
            <person name="Xue W."/>
            <person name="Luo G."/>
        </authorList>
    </citation>
    <scope>NUCLEOTIDE SEQUENCE [LARGE SCALE GENOMIC DNA]</scope>
    <source>
        <strain evidence="1 2">AF18-46</strain>
    </source>
</reference>
<accession>A0A412PI57</accession>
<proteinExistence type="predicted"/>
<protein>
    <submittedName>
        <fullName evidence="1">Uncharacterized protein</fullName>
    </submittedName>
</protein>
<evidence type="ECO:0000313" key="1">
    <source>
        <dbReference type="EMBL" id="RGT57855.1"/>
    </source>
</evidence>
<dbReference type="Proteomes" id="UP000284731">
    <property type="component" value="Unassembled WGS sequence"/>
</dbReference>
<dbReference type="AlphaFoldDB" id="A0A412PI57"/>
<dbReference type="RefSeq" id="WP_006526023.1">
    <property type="nucleotide sequence ID" value="NZ_CABJCF010000001.1"/>
</dbReference>
<evidence type="ECO:0000313" key="2">
    <source>
        <dbReference type="Proteomes" id="UP000284731"/>
    </source>
</evidence>
<sequence>MANKVCDFCLSEGKGLFNQPKKIEDGHYICKDCRSILTSYNLPLKYDIFQILVTAQENMRDMIMESYIKNHNIDEMMAKFYPVDDMPLHPGEHCISKVKAYQTVTKDSIPYTRAVSKIAEISKSTIQNIVDSTTRTNSHKVEGILYETDVAFYFLSPNYVNCHRLGYALRNRSDTDRINVVTPTARYTYMLENSDLIFMRERFYQKLNAARNKKDTHLIYMSDDNLIRITPGVYDIPKSLRPGKYVVTAIRDAGLHMKDSLGRVKDYYENEEVIDLSDGGVLECTGEYELKWISHK</sequence>
<comment type="caution">
    <text evidence="1">The sequence shown here is derived from an EMBL/GenBank/DDBJ whole genome shotgun (WGS) entry which is preliminary data.</text>
</comment>
<organism evidence="1 2">
    <name type="scientific">Solobacterium moorei</name>
    <dbReference type="NCBI Taxonomy" id="102148"/>
    <lineage>
        <taxon>Bacteria</taxon>
        <taxon>Bacillati</taxon>
        <taxon>Bacillota</taxon>
        <taxon>Erysipelotrichia</taxon>
        <taxon>Erysipelotrichales</taxon>
        <taxon>Erysipelotrichaceae</taxon>
        <taxon>Solobacterium</taxon>
    </lineage>
</organism>
<dbReference type="EMBL" id="QRWX01000001">
    <property type="protein sequence ID" value="RGT57855.1"/>
    <property type="molecule type" value="Genomic_DNA"/>
</dbReference>
<name>A0A412PI57_9FIRM</name>